<dbReference type="Pfam" id="PF00169">
    <property type="entry name" value="PH"/>
    <property type="match status" value="1"/>
</dbReference>
<dbReference type="AlphaFoldDB" id="A0A8S4RT21"/>
<evidence type="ECO:0000313" key="3">
    <source>
        <dbReference type="Proteomes" id="UP000838756"/>
    </source>
</evidence>
<dbReference type="SUPFAM" id="SSF50729">
    <property type="entry name" value="PH domain-like"/>
    <property type="match status" value="1"/>
</dbReference>
<protein>
    <submittedName>
        <fullName evidence="2">Jg18876 protein</fullName>
    </submittedName>
</protein>
<dbReference type="OrthoDB" id="10261837at2759"/>
<sequence length="144" mass="16917">MKINEKNLCAFASSATPVDREGWLDMRGEVGKSYQRRWFTLKGNLLFYLDKKGDKEPVGVIILEGCTIGNEKNYDYMKLMVAELQRQLEEAEDKDSVKSEIPRKKVPFRDIHKTYGRKILTDRSEWRARLKLREEAHEKPLIQL</sequence>
<dbReference type="GO" id="GO:0005802">
    <property type="term" value="C:trans-Golgi network"/>
    <property type="evidence" value="ECO:0007669"/>
    <property type="project" value="TreeGrafter"/>
</dbReference>
<dbReference type="EMBL" id="CAKXAJ010025553">
    <property type="protein sequence ID" value="CAH2240837.1"/>
    <property type="molecule type" value="Genomic_DNA"/>
</dbReference>
<dbReference type="GO" id="GO:0055037">
    <property type="term" value="C:recycling endosome"/>
    <property type="evidence" value="ECO:0007669"/>
    <property type="project" value="TreeGrafter"/>
</dbReference>
<dbReference type="GO" id="GO:0001881">
    <property type="term" value="P:receptor recycling"/>
    <property type="evidence" value="ECO:0007669"/>
    <property type="project" value="TreeGrafter"/>
</dbReference>
<proteinExistence type="predicted"/>
<name>A0A8S4RT21_9NEOP</name>
<evidence type="ECO:0000313" key="2">
    <source>
        <dbReference type="EMBL" id="CAH2240837.1"/>
    </source>
</evidence>
<dbReference type="InterPro" id="IPR011993">
    <property type="entry name" value="PH-like_dom_sf"/>
</dbReference>
<organism evidence="2 3">
    <name type="scientific">Pararge aegeria aegeria</name>
    <dbReference type="NCBI Taxonomy" id="348720"/>
    <lineage>
        <taxon>Eukaryota</taxon>
        <taxon>Metazoa</taxon>
        <taxon>Ecdysozoa</taxon>
        <taxon>Arthropoda</taxon>
        <taxon>Hexapoda</taxon>
        <taxon>Insecta</taxon>
        <taxon>Pterygota</taxon>
        <taxon>Neoptera</taxon>
        <taxon>Endopterygota</taxon>
        <taxon>Lepidoptera</taxon>
        <taxon>Glossata</taxon>
        <taxon>Ditrysia</taxon>
        <taxon>Papilionoidea</taxon>
        <taxon>Nymphalidae</taxon>
        <taxon>Satyrinae</taxon>
        <taxon>Satyrini</taxon>
        <taxon>Parargina</taxon>
        <taxon>Pararge</taxon>
    </lineage>
</organism>
<dbReference type="Proteomes" id="UP000838756">
    <property type="component" value="Unassembled WGS sequence"/>
</dbReference>
<keyword evidence="3" id="KW-1185">Reference proteome</keyword>
<dbReference type="InterPro" id="IPR045188">
    <property type="entry name" value="Boi1/Boi2-like"/>
</dbReference>
<accession>A0A8S4RT21</accession>
<dbReference type="PANTHER" id="PTHR22902">
    <property type="entry name" value="SESQUIPEDALIAN"/>
    <property type="match status" value="1"/>
</dbReference>
<dbReference type="Gene3D" id="2.30.29.30">
    <property type="entry name" value="Pleckstrin-homology domain (PH domain)/Phosphotyrosine-binding domain (PTB)"/>
    <property type="match status" value="1"/>
</dbReference>
<dbReference type="PROSITE" id="PS50003">
    <property type="entry name" value="PH_DOMAIN"/>
    <property type="match status" value="1"/>
</dbReference>
<dbReference type="GO" id="GO:0042147">
    <property type="term" value="P:retrograde transport, endosome to Golgi"/>
    <property type="evidence" value="ECO:0007669"/>
    <property type="project" value="TreeGrafter"/>
</dbReference>
<reference evidence="2" key="1">
    <citation type="submission" date="2022-03" db="EMBL/GenBank/DDBJ databases">
        <authorList>
            <person name="Lindestad O."/>
        </authorList>
    </citation>
    <scope>NUCLEOTIDE SEQUENCE</scope>
</reference>
<dbReference type="InterPro" id="IPR001849">
    <property type="entry name" value="PH_domain"/>
</dbReference>
<dbReference type="GO" id="GO:0007032">
    <property type="term" value="P:endosome organization"/>
    <property type="evidence" value="ECO:0007669"/>
    <property type="project" value="TreeGrafter"/>
</dbReference>
<dbReference type="PANTHER" id="PTHR22902:SF53">
    <property type="entry name" value="INOSITOL PHOSPHATASE INTERACTING PROTEIN, ISOFORM A"/>
    <property type="match status" value="1"/>
</dbReference>
<gene>
    <name evidence="2" type="primary">jg18876</name>
    <name evidence="2" type="ORF">PAEG_LOCUS17322</name>
</gene>
<dbReference type="GO" id="GO:0005829">
    <property type="term" value="C:cytosol"/>
    <property type="evidence" value="ECO:0007669"/>
    <property type="project" value="GOC"/>
</dbReference>
<comment type="caution">
    <text evidence="2">The sequence shown here is derived from an EMBL/GenBank/DDBJ whole genome shotgun (WGS) entry which is preliminary data.</text>
</comment>
<dbReference type="GO" id="GO:0005769">
    <property type="term" value="C:early endosome"/>
    <property type="evidence" value="ECO:0007669"/>
    <property type="project" value="TreeGrafter"/>
</dbReference>
<evidence type="ECO:0000259" key="1">
    <source>
        <dbReference type="PROSITE" id="PS50003"/>
    </source>
</evidence>
<feature type="domain" description="PH" evidence="1">
    <location>
        <begin position="17"/>
        <end position="144"/>
    </location>
</feature>